<sequence length="303" mass="35930">MSRFQHFLITRINIDWNISKPRSQQERNNIDFLKYRLDIFEKTCYPSVKAQTEKKFTWLILLDAELPSMFRERIQSYRSHSNIEILPVYISSKENCLSELKAAISEKISKATTHIITTNLDSDDAVSRKFISTIQNQFREQDSEFINFPFGYLYQLKEQKAFLREWLTAPCYTLIEDRKNFETVLKYGHDQISNYKVCHVFTTPMWLMTAHNMNVRTKFDVAAAWQPTNRVSEEFCINLELPKKRLLEGSKEFFTESLNVVLSRRSWDTPKVKFRKIVNIFSPFLIRLARRAQYSQKNQSLSS</sequence>
<dbReference type="EMBL" id="JAMPKM010000020">
    <property type="protein sequence ID" value="MEP0820102.1"/>
    <property type="molecule type" value="Genomic_DNA"/>
</dbReference>
<comment type="caution">
    <text evidence="1">The sequence shown here is derived from an EMBL/GenBank/DDBJ whole genome shotgun (WGS) entry which is preliminary data.</text>
</comment>
<dbReference type="InterPro" id="IPR029044">
    <property type="entry name" value="Nucleotide-diphossugar_trans"/>
</dbReference>
<protein>
    <submittedName>
        <fullName evidence="1">Rhamnosyl transferase</fullName>
    </submittedName>
</protein>
<dbReference type="InterPro" id="IPR021466">
    <property type="entry name" value="Put_rhamnosyl_transferase"/>
</dbReference>
<accession>A0ABV0JEC8</accession>
<dbReference type="GO" id="GO:0016740">
    <property type="term" value="F:transferase activity"/>
    <property type="evidence" value="ECO:0007669"/>
    <property type="project" value="UniProtKB-KW"/>
</dbReference>
<dbReference type="Gene3D" id="3.90.550.10">
    <property type="entry name" value="Spore Coat Polysaccharide Biosynthesis Protein SpsA, Chain A"/>
    <property type="match status" value="1"/>
</dbReference>
<gene>
    <name evidence="1" type="ORF">NC998_23640</name>
</gene>
<dbReference type="RefSeq" id="WP_190436312.1">
    <property type="nucleotide sequence ID" value="NZ_JAMPKM010000020.1"/>
</dbReference>
<evidence type="ECO:0000313" key="2">
    <source>
        <dbReference type="Proteomes" id="UP001464891"/>
    </source>
</evidence>
<reference evidence="1 2" key="1">
    <citation type="submission" date="2022-04" db="EMBL/GenBank/DDBJ databases">
        <title>Positive selection, recombination, and allopatry shape intraspecific diversity of widespread and dominant cyanobacteria.</title>
        <authorList>
            <person name="Wei J."/>
            <person name="Shu W."/>
            <person name="Hu C."/>
        </authorList>
    </citation>
    <scope>NUCLEOTIDE SEQUENCE [LARGE SCALE GENOMIC DNA]</scope>
    <source>
        <strain evidence="1 2">GB2-A4</strain>
    </source>
</reference>
<keyword evidence="1" id="KW-0808">Transferase</keyword>
<organism evidence="1 2">
    <name type="scientific">Trichocoleus desertorum GB2-A4</name>
    <dbReference type="NCBI Taxonomy" id="2933944"/>
    <lineage>
        <taxon>Bacteria</taxon>
        <taxon>Bacillati</taxon>
        <taxon>Cyanobacteriota</taxon>
        <taxon>Cyanophyceae</taxon>
        <taxon>Leptolyngbyales</taxon>
        <taxon>Trichocoleusaceae</taxon>
        <taxon>Trichocoleus</taxon>
    </lineage>
</organism>
<dbReference type="Proteomes" id="UP001464891">
    <property type="component" value="Unassembled WGS sequence"/>
</dbReference>
<name>A0ABV0JEC8_9CYAN</name>
<evidence type="ECO:0000313" key="1">
    <source>
        <dbReference type="EMBL" id="MEP0820102.1"/>
    </source>
</evidence>
<keyword evidence="2" id="KW-1185">Reference proteome</keyword>
<dbReference type="Pfam" id="PF11316">
    <property type="entry name" value="Rhamno_transf"/>
    <property type="match status" value="1"/>
</dbReference>
<proteinExistence type="predicted"/>